<dbReference type="GO" id="GO:0008083">
    <property type="term" value="F:growth factor activity"/>
    <property type="evidence" value="ECO:0007669"/>
    <property type="project" value="InterPro"/>
</dbReference>
<keyword evidence="13 15" id="KW-0175">Coiled coil</keyword>
<evidence type="ECO:0000256" key="3">
    <source>
        <dbReference type="ARBA" id="ARBA00006603"/>
    </source>
</evidence>
<evidence type="ECO:0000256" key="2">
    <source>
        <dbReference type="ARBA" id="ARBA00004496"/>
    </source>
</evidence>
<evidence type="ECO:0000313" key="19">
    <source>
        <dbReference type="Proteomes" id="UP001152798"/>
    </source>
</evidence>
<evidence type="ECO:0000256" key="5">
    <source>
        <dbReference type="ARBA" id="ARBA00022490"/>
    </source>
</evidence>
<feature type="compositionally biased region" description="Basic and acidic residues" evidence="16">
    <location>
        <begin position="264"/>
        <end position="273"/>
    </location>
</feature>
<dbReference type="Gene3D" id="1.20.5.730">
    <property type="entry name" value="Single helix bin"/>
    <property type="match status" value="1"/>
</dbReference>
<name>A0A9P0HQP1_NEZVI</name>
<proteinExistence type="inferred from homology"/>
<dbReference type="EMBL" id="OV725082">
    <property type="protein sequence ID" value="CAH1406514.1"/>
    <property type="molecule type" value="Genomic_DNA"/>
</dbReference>
<dbReference type="SMART" id="SM00064">
    <property type="entry name" value="FYVE"/>
    <property type="match status" value="1"/>
</dbReference>
<feature type="region of interest" description="Disordered" evidence="16">
    <location>
        <begin position="141"/>
        <end position="165"/>
    </location>
</feature>
<dbReference type="InterPro" id="IPR015390">
    <property type="entry name" value="Rabaptin_Rab5-bd_dom"/>
</dbReference>
<accession>A0A9P0HQP1</accession>
<feature type="region of interest" description="Disordered" evidence="16">
    <location>
        <begin position="244"/>
        <end position="273"/>
    </location>
</feature>
<keyword evidence="10 14" id="KW-0863">Zinc-finger</keyword>
<evidence type="ECO:0000256" key="11">
    <source>
        <dbReference type="ARBA" id="ARBA00022833"/>
    </source>
</evidence>
<evidence type="ECO:0000259" key="17">
    <source>
        <dbReference type="PROSITE" id="PS50178"/>
    </source>
</evidence>
<evidence type="ECO:0000256" key="8">
    <source>
        <dbReference type="ARBA" id="ARBA00022723"/>
    </source>
</evidence>
<evidence type="ECO:0000313" key="18">
    <source>
        <dbReference type="EMBL" id="CAH1406514.1"/>
    </source>
</evidence>
<dbReference type="AlphaFoldDB" id="A0A9P0HQP1"/>
<feature type="coiled-coil region" evidence="15">
    <location>
        <begin position="286"/>
        <end position="330"/>
    </location>
</feature>
<evidence type="ECO:0000256" key="10">
    <source>
        <dbReference type="ARBA" id="ARBA00022771"/>
    </source>
</evidence>
<dbReference type="Pfam" id="PF09311">
    <property type="entry name" value="Rab5-bind"/>
    <property type="match status" value="1"/>
</dbReference>
<keyword evidence="19" id="KW-1185">Reference proteome</keyword>
<dbReference type="PROSITE" id="PS50178">
    <property type="entry name" value="ZF_FYVE"/>
    <property type="match status" value="1"/>
</dbReference>
<dbReference type="InterPro" id="IPR000306">
    <property type="entry name" value="Znf_FYVE"/>
</dbReference>
<gene>
    <name evidence="18" type="ORF">NEZAVI_LOCUS14434</name>
</gene>
<organism evidence="18 19">
    <name type="scientific">Nezara viridula</name>
    <name type="common">Southern green stink bug</name>
    <name type="synonym">Cimex viridulus</name>
    <dbReference type="NCBI Taxonomy" id="85310"/>
    <lineage>
        <taxon>Eukaryota</taxon>
        <taxon>Metazoa</taxon>
        <taxon>Ecdysozoa</taxon>
        <taxon>Arthropoda</taxon>
        <taxon>Hexapoda</taxon>
        <taxon>Insecta</taxon>
        <taxon>Pterygota</taxon>
        <taxon>Neoptera</taxon>
        <taxon>Paraneoptera</taxon>
        <taxon>Hemiptera</taxon>
        <taxon>Heteroptera</taxon>
        <taxon>Panheteroptera</taxon>
        <taxon>Pentatomomorpha</taxon>
        <taxon>Pentatomoidea</taxon>
        <taxon>Pentatomidae</taxon>
        <taxon>Pentatominae</taxon>
        <taxon>Nezara</taxon>
    </lineage>
</organism>
<dbReference type="GO" id="GO:0015031">
    <property type="term" value="P:protein transport"/>
    <property type="evidence" value="ECO:0007669"/>
    <property type="project" value="UniProtKB-KW"/>
</dbReference>
<evidence type="ECO:0000256" key="16">
    <source>
        <dbReference type="SAM" id="MobiDB-lite"/>
    </source>
</evidence>
<dbReference type="InterPro" id="IPR003914">
    <property type="entry name" value="Rabaptin"/>
</dbReference>
<feature type="domain" description="FYVE-type" evidence="17">
    <location>
        <begin position="598"/>
        <end position="636"/>
    </location>
</feature>
<feature type="compositionally biased region" description="Polar residues" evidence="16">
    <location>
        <begin position="145"/>
        <end position="161"/>
    </location>
</feature>
<evidence type="ECO:0000256" key="6">
    <source>
        <dbReference type="ARBA" id="ARBA00022553"/>
    </source>
</evidence>
<reference evidence="18" key="1">
    <citation type="submission" date="2022-01" db="EMBL/GenBank/DDBJ databases">
        <authorList>
            <person name="King R."/>
        </authorList>
    </citation>
    <scope>NUCLEOTIDE SEQUENCE</scope>
</reference>
<keyword evidence="8" id="KW-0479">Metal-binding</keyword>
<dbReference type="PANTHER" id="PTHR31179">
    <property type="entry name" value="RAB GTPASE-BINDING EFFECTOR PROTEIN"/>
    <property type="match status" value="1"/>
</dbReference>
<evidence type="ECO:0000256" key="14">
    <source>
        <dbReference type="PROSITE-ProRule" id="PRU00091"/>
    </source>
</evidence>
<sequence length="652" mass="74766">MLLVMDTTMEKDSTPDTINDNDIQQKVEKLLAQITELKSENQKSNEEFGIQRGKMKELFLQKEDELKKLEEEIKRTRDERDEARSQVTIASFDFESRLEEEKAKFSAEISDLHSLVNATLEEASRYEQEISRLRQKNHELENELKSSATGSVASNAANISSRESDSVLSAPGAMLSTFARKVVSQLGAVDLPAHHGSSENLEESMRKAKEDAEMLRSLVVPLEEEISALKAKLRETDEQLQSYKAKDLQLHSQESASSSGGNVDENKHSQLDTEMTKGKALACEMCLNYERELVESQRRVSELEKEVSVMDRLKEELQRESVFRKQMEDKWQERVEHFITVKVLTSGSSPLASMLTQATIPWRPPAKISVTELQQKLEASEGSFSELRQTYYKAKEDISKQFSRLSEERKTTQEKLEKLQLENENLVGKYNRHSQDLQNEEINLPNTVEGLQEMWLGQREELIKARVGLEHSEESVRSLECLYQGSEEKLLQLRNQLVVLESERTQLEQELARRQSKIAQLEHNNGEWRRQAEQLKSFVSSLQADKKKLEDSENELRLRLSSLQTGLENGEAVQKDFVRLSQSLQKELERLRGQNNVQNCRHCGRIFCSSCLSHKVYTGRNLRESRVCQVCHTLLDSKTAPYFSTGPPHQSN</sequence>
<evidence type="ECO:0000256" key="4">
    <source>
        <dbReference type="ARBA" id="ARBA00022448"/>
    </source>
</evidence>
<keyword evidence="9" id="KW-0967">Endosome</keyword>
<dbReference type="GO" id="GO:0008270">
    <property type="term" value="F:zinc ion binding"/>
    <property type="evidence" value="ECO:0007669"/>
    <property type="project" value="UniProtKB-KW"/>
</dbReference>
<evidence type="ECO:0000256" key="9">
    <source>
        <dbReference type="ARBA" id="ARBA00022753"/>
    </source>
</evidence>
<dbReference type="InterPro" id="IPR018514">
    <property type="entry name" value="Rabaptin_CC"/>
</dbReference>
<dbReference type="GO" id="GO:0005096">
    <property type="term" value="F:GTPase activator activity"/>
    <property type="evidence" value="ECO:0007669"/>
    <property type="project" value="InterPro"/>
</dbReference>
<feature type="coiled-coil region" evidence="15">
    <location>
        <begin position="370"/>
        <end position="443"/>
    </location>
</feature>
<feature type="region of interest" description="Disordered" evidence="16">
    <location>
        <begin position="1"/>
        <end position="20"/>
    </location>
</feature>
<keyword evidence="6" id="KW-0597">Phosphoprotein</keyword>
<dbReference type="Proteomes" id="UP001152798">
    <property type="component" value="Chromosome 6"/>
</dbReference>
<evidence type="ECO:0000256" key="13">
    <source>
        <dbReference type="ARBA" id="ARBA00023054"/>
    </source>
</evidence>
<keyword evidence="7" id="KW-0254">Endocytosis</keyword>
<dbReference type="InterPro" id="IPR017455">
    <property type="entry name" value="Znf_FYVE-rel"/>
</dbReference>
<evidence type="ECO:0000256" key="12">
    <source>
        <dbReference type="ARBA" id="ARBA00022927"/>
    </source>
</evidence>
<dbReference type="SUPFAM" id="SSF103652">
    <property type="entry name" value="G protein-binding domain"/>
    <property type="match status" value="1"/>
</dbReference>
<dbReference type="Pfam" id="PF03528">
    <property type="entry name" value="Rabaptin"/>
    <property type="match status" value="1"/>
</dbReference>
<dbReference type="GO" id="GO:0005769">
    <property type="term" value="C:early endosome"/>
    <property type="evidence" value="ECO:0007669"/>
    <property type="project" value="UniProtKB-SubCell"/>
</dbReference>
<dbReference type="GO" id="GO:0006897">
    <property type="term" value="P:endocytosis"/>
    <property type="evidence" value="ECO:0007669"/>
    <property type="project" value="UniProtKB-KW"/>
</dbReference>
<comment type="subcellular location">
    <subcellularLocation>
        <location evidence="2">Cytoplasm</location>
    </subcellularLocation>
    <subcellularLocation>
        <location evidence="1">Early endosome</location>
    </subcellularLocation>
</comment>
<dbReference type="SUPFAM" id="SSF57903">
    <property type="entry name" value="FYVE/PHD zinc finger"/>
    <property type="match status" value="1"/>
</dbReference>
<evidence type="ECO:0000256" key="7">
    <source>
        <dbReference type="ARBA" id="ARBA00022583"/>
    </source>
</evidence>
<keyword evidence="5" id="KW-0963">Cytoplasm</keyword>
<feature type="compositionally biased region" description="Polar residues" evidence="16">
    <location>
        <begin position="250"/>
        <end position="261"/>
    </location>
</feature>
<keyword evidence="4" id="KW-0813">Transport</keyword>
<feature type="coiled-coil region" evidence="15">
    <location>
        <begin position="20"/>
        <end position="86"/>
    </location>
</feature>
<comment type="similarity">
    <text evidence="3">Belongs to the rabaptin family.</text>
</comment>
<dbReference type="OrthoDB" id="79940at2759"/>
<dbReference type="PANTHER" id="PTHR31179:SF7">
    <property type="entry name" value="FYVE-TYPE DOMAIN-CONTAINING PROTEIN"/>
    <property type="match status" value="1"/>
</dbReference>
<evidence type="ECO:0000256" key="1">
    <source>
        <dbReference type="ARBA" id="ARBA00004412"/>
    </source>
</evidence>
<keyword evidence="11" id="KW-0862">Zinc</keyword>
<dbReference type="InterPro" id="IPR011011">
    <property type="entry name" value="Znf_FYVE_PHD"/>
</dbReference>
<evidence type="ECO:0000256" key="15">
    <source>
        <dbReference type="SAM" id="Coils"/>
    </source>
</evidence>
<protein>
    <recommendedName>
        <fullName evidence="17">FYVE-type domain-containing protein</fullName>
    </recommendedName>
</protein>
<feature type="coiled-coil region" evidence="15">
    <location>
        <begin position="476"/>
        <end position="601"/>
    </location>
</feature>
<keyword evidence="12" id="KW-0653">Protein transport</keyword>